<dbReference type="InterPro" id="IPR011608">
    <property type="entry name" value="PRD"/>
</dbReference>
<dbReference type="SUPFAM" id="SSF63520">
    <property type="entry name" value="PTS-regulatory domain, PRD"/>
    <property type="match status" value="2"/>
</dbReference>
<evidence type="ECO:0000256" key="2">
    <source>
        <dbReference type="ARBA" id="ARBA00023015"/>
    </source>
</evidence>
<dbReference type="AlphaFoldDB" id="A0A6N9Z6B9"/>
<dbReference type="RefSeq" id="WP_163231184.1">
    <property type="nucleotide sequence ID" value="NZ_WHZW01000012.1"/>
</dbReference>
<comment type="caution">
    <text evidence="5">The sequence shown here is derived from an EMBL/GenBank/DDBJ whole genome shotgun (WGS) entry which is preliminary data.</text>
</comment>
<accession>A0A6N9Z6B9</accession>
<dbReference type="InterPro" id="IPR004341">
    <property type="entry name" value="CAT_RNA-bd_dom"/>
</dbReference>
<organism evidence="5 6">
    <name type="scientific">Bifidobacterium aerophilum</name>
    <dbReference type="NCBI Taxonomy" id="1798155"/>
    <lineage>
        <taxon>Bacteria</taxon>
        <taxon>Bacillati</taxon>
        <taxon>Actinomycetota</taxon>
        <taxon>Actinomycetes</taxon>
        <taxon>Bifidobacteriales</taxon>
        <taxon>Bifidobacteriaceae</taxon>
        <taxon>Bifidobacterium</taxon>
    </lineage>
</organism>
<dbReference type="Gene3D" id="1.10.1790.10">
    <property type="entry name" value="PRD domain"/>
    <property type="match status" value="2"/>
</dbReference>
<dbReference type="GO" id="GO:0003723">
    <property type="term" value="F:RNA binding"/>
    <property type="evidence" value="ECO:0007669"/>
    <property type="project" value="InterPro"/>
</dbReference>
<evidence type="ECO:0000256" key="1">
    <source>
        <dbReference type="ARBA" id="ARBA00022737"/>
    </source>
</evidence>
<proteinExistence type="predicted"/>
<dbReference type="InterPro" id="IPR036650">
    <property type="entry name" value="CAT_RNA-bd_dom_sf"/>
</dbReference>
<evidence type="ECO:0000259" key="4">
    <source>
        <dbReference type="PROSITE" id="PS51372"/>
    </source>
</evidence>
<dbReference type="SMART" id="SM01061">
    <property type="entry name" value="CAT_RBD"/>
    <property type="match status" value="1"/>
</dbReference>
<dbReference type="Proteomes" id="UP000469194">
    <property type="component" value="Unassembled WGS sequence"/>
</dbReference>
<feature type="domain" description="PRD" evidence="4">
    <location>
        <begin position="65"/>
        <end position="171"/>
    </location>
</feature>
<dbReference type="InterPro" id="IPR050661">
    <property type="entry name" value="BglG_antiterminators"/>
</dbReference>
<keyword evidence="1" id="KW-0677">Repeat</keyword>
<keyword evidence="6" id="KW-1185">Reference proteome</keyword>
<dbReference type="EMBL" id="WHZW01000012">
    <property type="protein sequence ID" value="NEG89665.1"/>
    <property type="molecule type" value="Genomic_DNA"/>
</dbReference>
<evidence type="ECO:0000256" key="3">
    <source>
        <dbReference type="ARBA" id="ARBA00023163"/>
    </source>
</evidence>
<dbReference type="Gene3D" id="2.30.24.10">
    <property type="entry name" value="CAT RNA-binding domain"/>
    <property type="match status" value="1"/>
</dbReference>
<reference evidence="5 6" key="1">
    <citation type="submission" date="2019-10" db="EMBL/GenBank/DDBJ databases">
        <title>Bifidobacterium from non-human primates.</title>
        <authorList>
            <person name="Modesto M."/>
        </authorList>
    </citation>
    <scope>NUCLEOTIDE SEQUENCE [LARGE SCALE GENOMIC DNA]</scope>
    <source>
        <strain evidence="5 6">TRE17</strain>
    </source>
</reference>
<dbReference type="PANTHER" id="PTHR30185">
    <property type="entry name" value="CRYPTIC BETA-GLUCOSIDE BGL OPERON ANTITERMINATOR"/>
    <property type="match status" value="1"/>
</dbReference>
<evidence type="ECO:0000313" key="6">
    <source>
        <dbReference type="Proteomes" id="UP000469194"/>
    </source>
</evidence>
<dbReference type="Pfam" id="PF03123">
    <property type="entry name" value="CAT_RBD"/>
    <property type="match status" value="1"/>
</dbReference>
<keyword evidence="3" id="KW-0804">Transcription</keyword>
<evidence type="ECO:0000313" key="5">
    <source>
        <dbReference type="EMBL" id="NEG89665.1"/>
    </source>
</evidence>
<dbReference type="Pfam" id="PF00874">
    <property type="entry name" value="PRD"/>
    <property type="match status" value="2"/>
</dbReference>
<name>A0A6N9Z6B9_9BIFI</name>
<gene>
    <name evidence="5" type="ORF">GFD25_06630</name>
</gene>
<dbReference type="SUPFAM" id="SSF50151">
    <property type="entry name" value="SacY-like RNA-binding domain"/>
    <property type="match status" value="1"/>
</dbReference>
<sequence length="281" mass="30849">MEILRVFNNNVVLAKDDDGGEVILTGRGLGFQARPGHPVDTAKVVRKFVPADGRDPDHLAQMLSDIPPEIIRIVVDAMREAGLSEQDIASTTLVMALADHVAGAISRVTQGIKVVYPLLGEVRNLYPQEYARGCALLTAINKRLGSMQLPEGEETALALHLVNAGFLTGDLSYTYTMTGVIQQMLDIIAQTYGITLDQGSVSVGRFITHLRYLFVRIHQHKQLDSEPEPIVNAIRESYPEALHCAMTIASVLELRLGADISDDEIAYLTLHVARVTNQLKR</sequence>
<dbReference type="PROSITE" id="PS51372">
    <property type="entry name" value="PRD_2"/>
    <property type="match status" value="2"/>
</dbReference>
<feature type="domain" description="PRD" evidence="4">
    <location>
        <begin position="172"/>
        <end position="281"/>
    </location>
</feature>
<keyword evidence="2" id="KW-0805">Transcription regulation</keyword>
<dbReference type="InterPro" id="IPR036634">
    <property type="entry name" value="PRD_sf"/>
</dbReference>
<dbReference type="GO" id="GO:0006355">
    <property type="term" value="P:regulation of DNA-templated transcription"/>
    <property type="evidence" value="ECO:0007669"/>
    <property type="project" value="InterPro"/>
</dbReference>
<protein>
    <submittedName>
        <fullName evidence="5">PRD domain-containing protein</fullName>
    </submittedName>
</protein>
<dbReference type="PANTHER" id="PTHR30185:SF18">
    <property type="entry name" value="TRANSCRIPTIONAL REGULATOR MTLR"/>
    <property type="match status" value="1"/>
</dbReference>